<evidence type="ECO:0000256" key="10">
    <source>
        <dbReference type="SAM" id="MobiDB-lite"/>
    </source>
</evidence>
<dbReference type="CDD" id="cd05374">
    <property type="entry name" value="17beta-HSD-like_SDR_c"/>
    <property type="match status" value="1"/>
</dbReference>
<dbReference type="PRINTS" id="PR00080">
    <property type="entry name" value="SDRFAMILY"/>
</dbReference>
<dbReference type="Pfam" id="PF00005">
    <property type="entry name" value="ABC_tran"/>
    <property type="match status" value="2"/>
</dbReference>
<dbReference type="SMART" id="SM00382">
    <property type="entry name" value="AAA"/>
    <property type="match status" value="2"/>
</dbReference>
<dbReference type="CDD" id="cd18606">
    <property type="entry name" value="ABC_6TM_YOR1_D2_like"/>
    <property type="match status" value="1"/>
</dbReference>
<feature type="domain" description="ABC transporter" evidence="12">
    <location>
        <begin position="1110"/>
        <end position="1365"/>
    </location>
</feature>
<keyword evidence="8 11" id="KW-1133">Transmembrane helix</keyword>
<feature type="compositionally biased region" description="Basic and acidic residues" evidence="10">
    <location>
        <begin position="188"/>
        <end position="206"/>
    </location>
</feature>
<dbReference type="InterPro" id="IPR027417">
    <property type="entry name" value="P-loop_NTPase"/>
</dbReference>
<feature type="transmembrane region" description="Helical" evidence="11">
    <location>
        <begin position="896"/>
        <end position="914"/>
    </location>
</feature>
<dbReference type="SUPFAM" id="SSF51735">
    <property type="entry name" value="NAD(P)-binding Rossmann-fold domains"/>
    <property type="match status" value="1"/>
</dbReference>
<dbReference type="GO" id="GO:0005524">
    <property type="term" value="F:ATP binding"/>
    <property type="evidence" value="ECO:0007669"/>
    <property type="project" value="UniProtKB-KW"/>
</dbReference>
<feature type="transmembrane region" description="Helical" evidence="11">
    <location>
        <begin position="872"/>
        <end position="890"/>
    </location>
</feature>
<dbReference type="InterPro" id="IPR003439">
    <property type="entry name" value="ABC_transporter-like_ATP-bd"/>
</dbReference>
<dbReference type="InterPro" id="IPR002347">
    <property type="entry name" value="SDR_fam"/>
</dbReference>
<dbReference type="GO" id="GO:0140359">
    <property type="term" value="F:ABC-type transporter activity"/>
    <property type="evidence" value="ECO:0007669"/>
    <property type="project" value="InterPro"/>
</dbReference>
<evidence type="ECO:0000259" key="12">
    <source>
        <dbReference type="PROSITE" id="PS50893"/>
    </source>
</evidence>
<dbReference type="InterPro" id="IPR050173">
    <property type="entry name" value="ABC_transporter_C-like"/>
</dbReference>
<evidence type="ECO:0000256" key="2">
    <source>
        <dbReference type="ARBA" id="ARBA00022448"/>
    </source>
</evidence>
<evidence type="ECO:0000256" key="3">
    <source>
        <dbReference type="ARBA" id="ARBA00022692"/>
    </source>
</evidence>
<dbReference type="Pfam" id="PF00106">
    <property type="entry name" value="adh_short"/>
    <property type="match status" value="1"/>
</dbReference>
<dbReference type="PANTHER" id="PTHR24223">
    <property type="entry name" value="ATP-BINDING CASSETTE SUB-FAMILY C"/>
    <property type="match status" value="1"/>
</dbReference>
<evidence type="ECO:0000256" key="6">
    <source>
        <dbReference type="ARBA" id="ARBA00022840"/>
    </source>
</evidence>
<keyword evidence="4" id="KW-0677">Repeat</keyword>
<dbReference type="PANTHER" id="PTHR24223:SF464">
    <property type="entry name" value="ABC-TYPE TRANSPORTER CICA"/>
    <property type="match status" value="1"/>
</dbReference>
<feature type="domain" description="ABC transmembrane type-1" evidence="13">
    <location>
        <begin position="762"/>
        <end position="1037"/>
    </location>
</feature>
<feature type="region of interest" description="Disordered" evidence="10">
    <location>
        <begin position="188"/>
        <end position="211"/>
    </location>
</feature>
<dbReference type="PRINTS" id="PR00081">
    <property type="entry name" value="GDHRDH"/>
</dbReference>
<comment type="subcellular location">
    <subcellularLocation>
        <location evidence="1">Membrane</location>
        <topology evidence="1">Multi-pass membrane protein</topology>
    </subcellularLocation>
</comment>
<evidence type="ECO:0000256" key="4">
    <source>
        <dbReference type="ARBA" id="ARBA00022737"/>
    </source>
</evidence>
<dbReference type="Proteomes" id="UP000541154">
    <property type="component" value="Unassembled WGS sequence"/>
</dbReference>
<dbReference type="CDD" id="cd18597">
    <property type="entry name" value="ABC_6TM_YOR1_D1_like"/>
    <property type="match status" value="1"/>
</dbReference>
<evidence type="ECO:0000256" key="7">
    <source>
        <dbReference type="ARBA" id="ARBA00022857"/>
    </source>
</evidence>
<dbReference type="CDD" id="cd03244">
    <property type="entry name" value="ABCC_MRP_domain2"/>
    <property type="match status" value="1"/>
</dbReference>
<dbReference type="GO" id="GO:0005737">
    <property type="term" value="C:cytoplasm"/>
    <property type="evidence" value="ECO:0007669"/>
    <property type="project" value="UniProtKB-ARBA"/>
</dbReference>
<dbReference type="Gene3D" id="3.40.50.300">
    <property type="entry name" value="P-loop containing nucleotide triphosphate hydrolases"/>
    <property type="match status" value="2"/>
</dbReference>
<evidence type="ECO:0000256" key="8">
    <source>
        <dbReference type="ARBA" id="ARBA00022989"/>
    </source>
</evidence>
<dbReference type="FunFam" id="3.40.50.300:FF:000997">
    <property type="entry name" value="Multidrug resistance-associated protein 1"/>
    <property type="match status" value="1"/>
</dbReference>
<evidence type="ECO:0000256" key="11">
    <source>
        <dbReference type="SAM" id="Phobius"/>
    </source>
</evidence>
<feature type="transmembrane region" description="Helical" evidence="11">
    <location>
        <begin position="797"/>
        <end position="822"/>
    </location>
</feature>
<dbReference type="FunFam" id="1.20.1560.10:FF:000013">
    <property type="entry name" value="ABC transporter C family member 2"/>
    <property type="match status" value="1"/>
</dbReference>
<keyword evidence="7" id="KW-0521">NADP</keyword>
<keyword evidence="3 11" id="KW-0812">Transmembrane</keyword>
<dbReference type="GO" id="GO:0016887">
    <property type="term" value="F:ATP hydrolysis activity"/>
    <property type="evidence" value="ECO:0007669"/>
    <property type="project" value="InterPro"/>
</dbReference>
<dbReference type="InterPro" id="IPR036640">
    <property type="entry name" value="ABC1_TM_sf"/>
</dbReference>
<feature type="transmembrane region" description="Helical" evidence="11">
    <location>
        <begin position="756"/>
        <end position="777"/>
    </location>
</feature>
<dbReference type="PROSITE" id="PS50929">
    <property type="entry name" value="ABC_TM1F"/>
    <property type="match status" value="2"/>
</dbReference>
<keyword evidence="15" id="KW-1185">Reference proteome</keyword>
<dbReference type="FunFam" id="3.40.50.300:FF:000163">
    <property type="entry name" value="Multidrug resistance-associated protein member 4"/>
    <property type="match status" value="1"/>
</dbReference>
<sequence>MPAQQRGTPEHEATWISRLLFHWVSGLLFTGFKRPLQTHDIPPVHSDRSTHTLMPVVQHAFASRRQRGETSPLFWALYDTFKRDFWIGGACRVVADVLLVIIPYTLRYLIQFAIDSYIADHLDEPGPPISQGIGLLIGIVAMLILQSLAHNTYMWRLGLVGGRIRAVLITSIFEKSVRVLGRARKSAIRQEDAHGQPYEQDRKQSRENNNQDFSTGYITQLLTVDSARIDKVASAVHIVWTSPLALLIAVALLIVNLRESALAGLALLIAGFVVLITGVGLLFHQREAIDRFTQKRIGLTHEVLGAIRLIKCFGWESGFARLITDVRRGESRRLQGFLAVRTAVGALSQALPVLTAMIAFITYALKNTELSPAIVFSSVALFTSLRMPLVYLPICIQGCFDSWAALRRIQRYLLAEEMEKPTLQLDLPAAAEIREGIFVWDGEDGSEETRTRESGANKDDKSVVVPLPVSEKMLSRFRLRDVSLTVHRGELLGVVGAVGSGKTSLLAALAGDMARVSGSLVWGATPVVCPQQPWIHNTTVRDNITFGRPFDEARYQQVVNACQLGRDLARLPHGDSTVVGERGVVLSGGQKQRLSLARAIYSGAELVLLEDPLSAVDATVGRAMRDEALCGLMSDSARVLCTHSIAMARCCDRVVWLDQGRVRAVGTFEQLLAQEPEFTRLFHGSGHSDDEDDDAAEEDEEEMDEMKIEGHPHTKNPVAASGGSEINNRLMQDEDQATRSVSWSVYGSLIGRTHNAILLVPLSLGLLALAQGSTVLAMQWLAWWSSNRFHLPRNTYIAIYVALAAGQVVFLYVFGLMVSICCSRSSWRMANQAVQRVLRAPIVFFDTTPLGRHMNRFTADIEAMDYALPESLRMFLLSLGGLLAMFALIISYFHWFAIGVGALIVLLVFLALYYRASAREIKRHESVRRSSVMARFDEGLMGASTLRTYGMEKVFSEALRDVVNDMVSASWTSIAMQRWLSLRQDAGTVLLVVVMGILVLVERRSRNPAETGLSLSMMLNSVQIIQVVVREWADVESAMNSTERLHTYAHMLPQEKDPKEREGLQASIANQSDDTIDVNSEQKETNVTISDPDLNRSLSEKVQKAAVGEIHFTNVSMRYRDGLPDALRDINLHIQAGEHVAIVGRTGAGKSSIVNALFRLTPALSAGTISIDGMDISQLGLSELRGDSRNSSNNIQESILSIIPQDATLFEGTIRSNLDPFDAVADDAPLWEALRMAGGLDKTLHLSDFVQEGGGNLSLGQRQLLALARVLVRDSRILVCDEATAALDAAMDERIQRAVQAAFGHKTVLYIAHRLRSVLGYDRVQGEESAWVRRDILVFVDTIPIDASIWSKLQEIGMELSRKSVLITGCTPGSIGFALATEFQARGFYVIATVRNADLFHEFDRHGITALQLDVDNASSIATCREKVGQMTQGKLDILVNNAGRGLVTPAIDTVIDDARAVFETNLFGVMAMVQSFVDLLIPAHGLIINVSSVSALVPYVFGSVYSASKAALAAYSRTLRQELRPFGVRVQVLMAGTVQSNMGSSVRGDLPPDSLYEPVRHLYLARRGFSQKASSRPMPTADFAREVVDSALRPEVHPLWRFWGLGRPDWMYYGGMAQLLYWGSVVGEWMLDLGAWRMFGLSELERMVQKKNQ</sequence>
<name>A0A8H6E769_PETAA</name>
<dbReference type="SUPFAM" id="SSF52540">
    <property type="entry name" value="P-loop containing nucleoside triphosphate hydrolases"/>
    <property type="match status" value="2"/>
</dbReference>
<dbReference type="InterPro" id="IPR017871">
    <property type="entry name" value="ABC_transporter-like_CS"/>
</dbReference>
<feature type="transmembrane region" description="Helical" evidence="11">
    <location>
        <begin position="85"/>
        <end position="109"/>
    </location>
</feature>
<keyword evidence="2" id="KW-0813">Transport</keyword>
<reference evidence="14 15" key="1">
    <citation type="submission" date="2019-04" db="EMBL/GenBank/DDBJ databases">
        <title>Aspergillus burnettii sp. nov., novel species from soil in southeast Queensland.</title>
        <authorList>
            <person name="Gilchrist C.L.M."/>
            <person name="Pitt J.I."/>
            <person name="Lange L."/>
            <person name="Lacey H.J."/>
            <person name="Vuong D."/>
            <person name="Midgley D.J."/>
            <person name="Greenfield P."/>
            <person name="Bradbury M."/>
            <person name="Lacey E."/>
            <person name="Busk P.K."/>
            <person name="Pilgaard B."/>
            <person name="Chooi Y.H."/>
            <person name="Piggott A.M."/>
        </authorList>
    </citation>
    <scope>NUCLEOTIDE SEQUENCE [LARGE SCALE GENOMIC DNA]</scope>
    <source>
        <strain evidence="14 15">FRR 5400</strain>
    </source>
</reference>
<evidence type="ECO:0000313" key="15">
    <source>
        <dbReference type="Proteomes" id="UP000541154"/>
    </source>
</evidence>
<comment type="caution">
    <text evidence="14">The sequence shown here is derived from an EMBL/GenBank/DDBJ whole genome shotgun (WGS) entry which is preliminary data.</text>
</comment>
<dbReference type="GO" id="GO:0044550">
    <property type="term" value="P:secondary metabolite biosynthetic process"/>
    <property type="evidence" value="ECO:0007669"/>
    <property type="project" value="UniProtKB-ARBA"/>
</dbReference>
<dbReference type="InterPro" id="IPR020904">
    <property type="entry name" value="Sc_DH/Rdtase_CS"/>
</dbReference>
<dbReference type="SUPFAM" id="SSF90123">
    <property type="entry name" value="ABC transporter transmembrane region"/>
    <property type="match status" value="2"/>
</dbReference>
<dbReference type="GO" id="GO:0016020">
    <property type="term" value="C:membrane"/>
    <property type="evidence" value="ECO:0007669"/>
    <property type="project" value="UniProtKB-SubCell"/>
</dbReference>
<evidence type="ECO:0000256" key="9">
    <source>
        <dbReference type="ARBA" id="ARBA00023136"/>
    </source>
</evidence>
<keyword evidence="5" id="KW-0547">Nucleotide-binding</keyword>
<evidence type="ECO:0000313" key="14">
    <source>
        <dbReference type="EMBL" id="KAF5861961.1"/>
    </source>
</evidence>
<accession>A0A8H6E769</accession>
<feature type="transmembrane region" description="Helical" evidence="11">
    <location>
        <begin position="235"/>
        <end position="255"/>
    </location>
</feature>
<dbReference type="InterPro" id="IPR036291">
    <property type="entry name" value="NAD(P)-bd_dom_sf"/>
</dbReference>
<feature type="domain" description="ABC transporter" evidence="12">
    <location>
        <begin position="464"/>
        <end position="684"/>
    </location>
</feature>
<feature type="transmembrane region" description="Helical" evidence="11">
    <location>
        <begin position="261"/>
        <end position="283"/>
    </location>
</feature>
<dbReference type="Gene3D" id="1.20.1560.10">
    <property type="entry name" value="ABC transporter type 1, transmembrane domain"/>
    <property type="match status" value="2"/>
</dbReference>
<keyword evidence="9 11" id="KW-0472">Membrane</keyword>
<feature type="region of interest" description="Disordered" evidence="10">
    <location>
        <begin position="681"/>
        <end position="724"/>
    </location>
</feature>
<evidence type="ECO:0000259" key="13">
    <source>
        <dbReference type="PROSITE" id="PS50929"/>
    </source>
</evidence>
<organism evidence="14 15">
    <name type="scientific">Petromyces alliaceus</name>
    <name type="common">Aspergillus alliaceus</name>
    <dbReference type="NCBI Taxonomy" id="209559"/>
    <lineage>
        <taxon>Eukaryota</taxon>
        <taxon>Fungi</taxon>
        <taxon>Dikarya</taxon>
        <taxon>Ascomycota</taxon>
        <taxon>Pezizomycotina</taxon>
        <taxon>Eurotiomycetes</taxon>
        <taxon>Eurotiomycetidae</taxon>
        <taxon>Eurotiales</taxon>
        <taxon>Aspergillaceae</taxon>
        <taxon>Aspergillus</taxon>
        <taxon>Aspergillus subgen. Circumdati</taxon>
    </lineage>
</organism>
<proteinExistence type="predicted"/>
<feature type="domain" description="ABC transmembrane type-1" evidence="13">
    <location>
        <begin position="86"/>
        <end position="389"/>
    </location>
</feature>
<feature type="transmembrane region" description="Helical" evidence="11">
    <location>
        <begin position="385"/>
        <end position="406"/>
    </location>
</feature>
<dbReference type="Pfam" id="PF00664">
    <property type="entry name" value="ABC_membrane"/>
    <property type="match status" value="2"/>
</dbReference>
<evidence type="ECO:0000256" key="5">
    <source>
        <dbReference type="ARBA" id="ARBA00022741"/>
    </source>
</evidence>
<feature type="compositionally biased region" description="Acidic residues" evidence="10">
    <location>
        <begin position="689"/>
        <end position="704"/>
    </location>
</feature>
<feature type="transmembrane region" description="Helical" evidence="11">
    <location>
        <begin position="982"/>
        <end position="1001"/>
    </location>
</feature>
<feature type="transmembrane region" description="Helical" evidence="11">
    <location>
        <begin position="129"/>
        <end position="149"/>
    </location>
</feature>
<dbReference type="CDD" id="cd03250">
    <property type="entry name" value="ABCC_MRP_domain1"/>
    <property type="match status" value="1"/>
</dbReference>
<dbReference type="Gene3D" id="3.40.50.720">
    <property type="entry name" value="NAD(P)-binding Rossmann-like Domain"/>
    <property type="match status" value="1"/>
</dbReference>
<keyword evidence="6" id="KW-0067">ATP-binding</keyword>
<dbReference type="InterPro" id="IPR003593">
    <property type="entry name" value="AAA+_ATPase"/>
</dbReference>
<feature type="transmembrane region" description="Helical" evidence="11">
    <location>
        <begin position="338"/>
        <end position="365"/>
    </location>
</feature>
<dbReference type="PROSITE" id="PS50893">
    <property type="entry name" value="ABC_TRANSPORTER_2"/>
    <property type="match status" value="2"/>
</dbReference>
<dbReference type="InterPro" id="IPR011527">
    <property type="entry name" value="ABC1_TM_dom"/>
</dbReference>
<gene>
    <name evidence="14" type="ORF">ETB97_012284</name>
</gene>
<protein>
    <submittedName>
        <fullName evidence="14">Uncharacterized protein</fullName>
    </submittedName>
</protein>
<dbReference type="PROSITE" id="PS00061">
    <property type="entry name" value="ADH_SHORT"/>
    <property type="match status" value="1"/>
</dbReference>
<dbReference type="PROSITE" id="PS00211">
    <property type="entry name" value="ABC_TRANSPORTER_1"/>
    <property type="match status" value="2"/>
</dbReference>
<evidence type="ECO:0000256" key="1">
    <source>
        <dbReference type="ARBA" id="ARBA00004141"/>
    </source>
</evidence>
<dbReference type="EMBL" id="SPNV01000085">
    <property type="protein sequence ID" value="KAF5861961.1"/>
    <property type="molecule type" value="Genomic_DNA"/>
</dbReference>